<name>A0A4R1HGI7_9GAMM</name>
<organism evidence="2 3">
    <name type="scientific">Thiogranum longum</name>
    <dbReference type="NCBI Taxonomy" id="1537524"/>
    <lineage>
        <taxon>Bacteria</taxon>
        <taxon>Pseudomonadati</taxon>
        <taxon>Pseudomonadota</taxon>
        <taxon>Gammaproteobacteria</taxon>
        <taxon>Chromatiales</taxon>
        <taxon>Ectothiorhodospiraceae</taxon>
        <taxon>Thiogranum</taxon>
    </lineage>
</organism>
<comment type="caution">
    <text evidence="2">The sequence shown here is derived from an EMBL/GenBank/DDBJ whole genome shotgun (WGS) entry which is preliminary data.</text>
</comment>
<dbReference type="EMBL" id="SMFX01000001">
    <property type="protein sequence ID" value="TCK18439.1"/>
    <property type="molecule type" value="Genomic_DNA"/>
</dbReference>
<sequence>MFQSLGSFNRPGRGGFSPATVCPLRGSPALLDMLRARETHGLR</sequence>
<evidence type="ECO:0000313" key="2">
    <source>
        <dbReference type="EMBL" id="TCK18439.1"/>
    </source>
</evidence>
<proteinExistence type="predicted"/>
<protein>
    <submittedName>
        <fullName evidence="2">Uncharacterized protein</fullName>
    </submittedName>
</protein>
<dbReference type="Proteomes" id="UP000295707">
    <property type="component" value="Unassembled WGS sequence"/>
</dbReference>
<feature type="region of interest" description="Disordered" evidence="1">
    <location>
        <begin position="1"/>
        <end position="20"/>
    </location>
</feature>
<gene>
    <name evidence="2" type="ORF">DFR30_1717</name>
</gene>
<evidence type="ECO:0000313" key="3">
    <source>
        <dbReference type="Proteomes" id="UP000295707"/>
    </source>
</evidence>
<reference evidence="2 3" key="1">
    <citation type="submission" date="2019-03" db="EMBL/GenBank/DDBJ databases">
        <title>Genomic Encyclopedia of Type Strains, Phase IV (KMG-IV): sequencing the most valuable type-strain genomes for metagenomic binning, comparative biology and taxonomic classification.</title>
        <authorList>
            <person name="Goeker M."/>
        </authorList>
    </citation>
    <scope>NUCLEOTIDE SEQUENCE [LARGE SCALE GENOMIC DNA]</scope>
    <source>
        <strain evidence="2 3">DSM 19610</strain>
    </source>
</reference>
<dbReference type="AlphaFoldDB" id="A0A4R1HGI7"/>
<keyword evidence="3" id="KW-1185">Reference proteome</keyword>
<evidence type="ECO:0000256" key="1">
    <source>
        <dbReference type="SAM" id="MobiDB-lite"/>
    </source>
</evidence>
<accession>A0A4R1HGI7</accession>